<evidence type="ECO:0000313" key="11">
    <source>
        <dbReference type="EMBL" id="KAK3903099.1"/>
    </source>
</evidence>
<dbReference type="SUPFAM" id="SSF53448">
    <property type="entry name" value="Nucleotide-diphospho-sugar transferases"/>
    <property type="match status" value="1"/>
</dbReference>
<keyword evidence="6" id="KW-0735">Signal-anchor</keyword>
<dbReference type="InterPro" id="IPR022751">
    <property type="entry name" value="Alpha_mannosyltransferase"/>
</dbReference>
<keyword evidence="9" id="KW-0472">Membrane</keyword>
<dbReference type="Pfam" id="PF11051">
    <property type="entry name" value="Mannosyl_trans3"/>
    <property type="match status" value="2"/>
</dbReference>
<dbReference type="PANTHER" id="PTHR31646">
    <property type="entry name" value="ALPHA-1,2-MANNOSYLTRANSFERASE MNN2"/>
    <property type="match status" value="1"/>
</dbReference>
<evidence type="ECO:0000256" key="7">
    <source>
        <dbReference type="ARBA" id="ARBA00022989"/>
    </source>
</evidence>
<evidence type="ECO:0000256" key="2">
    <source>
        <dbReference type="ARBA" id="ARBA00004922"/>
    </source>
</evidence>
<dbReference type="AlphaFoldDB" id="A0AAN6MM04"/>
<dbReference type="InterPro" id="IPR029044">
    <property type="entry name" value="Nucleotide-diphossugar_trans"/>
</dbReference>
<organism evidence="11 12">
    <name type="scientific">Staphylotrichum tortipilum</name>
    <dbReference type="NCBI Taxonomy" id="2831512"/>
    <lineage>
        <taxon>Eukaryota</taxon>
        <taxon>Fungi</taxon>
        <taxon>Dikarya</taxon>
        <taxon>Ascomycota</taxon>
        <taxon>Pezizomycotina</taxon>
        <taxon>Sordariomycetes</taxon>
        <taxon>Sordariomycetidae</taxon>
        <taxon>Sordariales</taxon>
        <taxon>Chaetomiaceae</taxon>
        <taxon>Staphylotrichum</taxon>
    </lineage>
</organism>
<evidence type="ECO:0000256" key="5">
    <source>
        <dbReference type="ARBA" id="ARBA00022692"/>
    </source>
</evidence>
<dbReference type="GO" id="GO:0000026">
    <property type="term" value="F:alpha-1,2-mannosyltransferase activity"/>
    <property type="evidence" value="ECO:0007669"/>
    <property type="project" value="TreeGrafter"/>
</dbReference>
<dbReference type="EMBL" id="MU855469">
    <property type="protein sequence ID" value="KAK3903099.1"/>
    <property type="molecule type" value="Genomic_DNA"/>
</dbReference>
<comment type="caution">
    <text evidence="11">The sequence shown here is derived from an EMBL/GenBank/DDBJ whole genome shotgun (WGS) entry which is preliminary data.</text>
</comment>
<proteinExistence type="inferred from homology"/>
<evidence type="ECO:0000256" key="3">
    <source>
        <dbReference type="ARBA" id="ARBA00009105"/>
    </source>
</evidence>
<evidence type="ECO:0000256" key="1">
    <source>
        <dbReference type="ARBA" id="ARBA00004323"/>
    </source>
</evidence>
<keyword evidence="5" id="KW-0812">Transmembrane</keyword>
<comment type="subcellular location">
    <subcellularLocation>
        <location evidence="1">Golgi apparatus membrane</location>
        <topology evidence="1">Single-pass type II membrane protein</topology>
    </subcellularLocation>
</comment>
<comment type="pathway">
    <text evidence="2">Protein modification; protein glycosylation.</text>
</comment>
<evidence type="ECO:0000256" key="9">
    <source>
        <dbReference type="ARBA" id="ARBA00023136"/>
    </source>
</evidence>
<dbReference type="PANTHER" id="PTHR31646:SF1">
    <property type="entry name" value="ALPHA-1,2-MANNOSYLTRANSFERASE MNN2"/>
    <property type="match status" value="1"/>
</dbReference>
<evidence type="ECO:0000256" key="4">
    <source>
        <dbReference type="ARBA" id="ARBA00022679"/>
    </source>
</evidence>
<keyword evidence="4" id="KW-0808">Transferase</keyword>
<comment type="similarity">
    <text evidence="3">Belongs to the MNN1/MNT family.</text>
</comment>
<keyword evidence="8" id="KW-0333">Golgi apparatus</keyword>
<evidence type="ECO:0000256" key="8">
    <source>
        <dbReference type="ARBA" id="ARBA00023034"/>
    </source>
</evidence>
<evidence type="ECO:0000256" key="6">
    <source>
        <dbReference type="ARBA" id="ARBA00022968"/>
    </source>
</evidence>
<accession>A0AAN6MM04</accession>
<sequence>MVVAPLRPRFLLAVAVLGLVAFLTFHQRDALADMGSKYLPTASNPTAATPATRPHVVPQLNPHAHRLPSADSFRAHIEAVTRLPGISMANAMAGCQWPKDEYVNFQFAADEEWVVTPRPDHEIEERRQAWHDFVLGHMIPWADVKDKFSGRGIVVVAGNHGTVMRLKVVLRRLNFLRSKMPVEVHYWDDEMSQDVLRELRDVYANIAFNDLSNQTTNIVHVKKDGLFINFQLKSAALINSRFAEPFLLDSDNVPVLDPATLYDSRVYREFRTVFWPDIARSWPQNPAWAITNTPCRMDEYELESGQLMVDKRRYWYHLQLAAWLNNEQGAYYNKFLLGDKDMFRYAWHALKTPYGRPRKWLTSVGNLNDGFYCGHSFAQHHPDTSQVAFLHGGLTKIASLEVMRWNRDTRGGYYRHFKRASTDEDPSASVHVQIIFDGATYKPNHTADFHVAMCTEMRDVPAGDLEEILPGWEEQFEELGGFWQLEQEERVKAEKERIKAEIERGDKKGGLPKAD</sequence>
<dbReference type="GO" id="GO:0046354">
    <property type="term" value="P:mannan biosynthetic process"/>
    <property type="evidence" value="ECO:0007669"/>
    <property type="project" value="TreeGrafter"/>
</dbReference>
<keyword evidence="12" id="KW-1185">Reference proteome</keyword>
<dbReference type="GO" id="GO:0000139">
    <property type="term" value="C:Golgi membrane"/>
    <property type="evidence" value="ECO:0007669"/>
    <property type="project" value="UniProtKB-SubCell"/>
</dbReference>
<reference evidence="11" key="2">
    <citation type="submission" date="2023-05" db="EMBL/GenBank/DDBJ databases">
        <authorList>
            <consortium name="Lawrence Berkeley National Laboratory"/>
            <person name="Steindorff A."/>
            <person name="Hensen N."/>
            <person name="Bonometti L."/>
            <person name="Westerberg I."/>
            <person name="Brannstrom I.O."/>
            <person name="Guillou S."/>
            <person name="Cros-Aarteil S."/>
            <person name="Calhoun S."/>
            <person name="Haridas S."/>
            <person name="Kuo A."/>
            <person name="Mondo S."/>
            <person name="Pangilinan J."/>
            <person name="Riley R."/>
            <person name="Labutti K."/>
            <person name="Andreopoulos B."/>
            <person name="Lipzen A."/>
            <person name="Chen C."/>
            <person name="Yanf M."/>
            <person name="Daum C."/>
            <person name="Ng V."/>
            <person name="Clum A."/>
            <person name="Ohm R."/>
            <person name="Martin F."/>
            <person name="Silar P."/>
            <person name="Natvig D."/>
            <person name="Lalanne C."/>
            <person name="Gautier V."/>
            <person name="Ament-Velasquez S.L."/>
            <person name="Kruys A."/>
            <person name="Hutchinson M.I."/>
            <person name="Powell A.J."/>
            <person name="Barry K."/>
            <person name="Miller A.N."/>
            <person name="Grigoriev I.V."/>
            <person name="Debuchy R."/>
            <person name="Gladieux P."/>
            <person name="Thoren M.H."/>
            <person name="Johannesson H."/>
        </authorList>
    </citation>
    <scope>NUCLEOTIDE SEQUENCE</scope>
    <source>
        <strain evidence="11">CBS 103.79</strain>
    </source>
</reference>
<name>A0AAN6MM04_9PEZI</name>
<protein>
    <submittedName>
        <fullName evidence="11">Glycosyltransferase family 71 protein</fullName>
    </submittedName>
</protein>
<dbReference type="Proteomes" id="UP001303889">
    <property type="component" value="Unassembled WGS sequence"/>
</dbReference>
<feature type="region of interest" description="Disordered" evidence="10">
    <location>
        <begin position="494"/>
        <end position="515"/>
    </location>
</feature>
<reference evidence="11" key="1">
    <citation type="journal article" date="2023" name="Mol. Phylogenet. Evol.">
        <title>Genome-scale phylogeny and comparative genomics of the fungal order Sordariales.</title>
        <authorList>
            <person name="Hensen N."/>
            <person name="Bonometti L."/>
            <person name="Westerberg I."/>
            <person name="Brannstrom I.O."/>
            <person name="Guillou S."/>
            <person name="Cros-Aarteil S."/>
            <person name="Calhoun S."/>
            <person name="Haridas S."/>
            <person name="Kuo A."/>
            <person name="Mondo S."/>
            <person name="Pangilinan J."/>
            <person name="Riley R."/>
            <person name="LaButti K."/>
            <person name="Andreopoulos B."/>
            <person name="Lipzen A."/>
            <person name="Chen C."/>
            <person name="Yan M."/>
            <person name="Daum C."/>
            <person name="Ng V."/>
            <person name="Clum A."/>
            <person name="Steindorff A."/>
            <person name="Ohm R.A."/>
            <person name="Martin F."/>
            <person name="Silar P."/>
            <person name="Natvig D.O."/>
            <person name="Lalanne C."/>
            <person name="Gautier V."/>
            <person name="Ament-Velasquez S.L."/>
            <person name="Kruys A."/>
            <person name="Hutchinson M.I."/>
            <person name="Powell A.J."/>
            <person name="Barry K."/>
            <person name="Miller A.N."/>
            <person name="Grigoriev I.V."/>
            <person name="Debuchy R."/>
            <person name="Gladieux P."/>
            <person name="Hiltunen Thoren M."/>
            <person name="Johannesson H."/>
        </authorList>
    </citation>
    <scope>NUCLEOTIDE SEQUENCE</scope>
    <source>
        <strain evidence="11">CBS 103.79</strain>
    </source>
</reference>
<keyword evidence="7" id="KW-1133">Transmembrane helix</keyword>
<gene>
    <name evidence="11" type="ORF">C8A05DRAFT_43619</name>
</gene>
<evidence type="ECO:0000256" key="10">
    <source>
        <dbReference type="SAM" id="MobiDB-lite"/>
    </source>
</evidence>
<evidence type="ECO:0000313" key="12">
    <source>
        <dbReference type="Proteomes" id="UP001303889"/>
    </source>
</evidence>